<dbReference type="PANTHER" id="PTHR43537:SF24">
    <property type="entry name" value="GLUCONATE OPERON TRANSCRIPTIONAL REPRESSOR"/>
    <property type="match status" value="1"/>
</dbReference>
<evidence type="ECO:0000313" key="6">
    <source>
        <dbReference type="EMBL" id="GFE50587.1"/>
    </source>
</evidence>
<gene>
    <name evidence="6" type="ORF">So717_23400</name>
</gene>
<proteinExistence type="predicted"/>
<dbReference type="EMBL" id="BLIV01000004">
    <property type="protein sequence ID" value="GFE50587.1"/>
    <property type="molecule type" value="Genomic_DNA"/>
</dbReference>
<organism evidence="6 7">
    <name type="scientific">Roseobacter cerasinus</name>
    <dbReference type="NCBI Taxonomy" id="2602289"/>
    <lineage>
        <taxon>Bacteria</taxon>
        <taxon>Pseudomonadati</taxon>
        <taxon>Pseudomonadota</taxon>
        <taxon>Alphaproteobacteria</taxon>
        <taxon>Rhodobacterales</taxon>
        <taxon>Roseobacteraceae</taxon>
        <taxon>Roseobacter</taxon>
    </lineage>
</organism>
<dbReference type="CDD" id="cd07377">
    <property type="entry name" value="WHTH_GntR"/>
    <property type="match status" value="1"/>
</dbReference>
<comment type="caution">
    <text evidence="6">The sequence shown here is derived from an EMBL/GenBank/DDBJ whole genome shotgun (WGS) entry which is preliminary data.</text>
</comment>
<dbReference type="Pfam" id="PF00392">
    <property type="entry name" value="GntR"/>
    <property type="match status" value="1"/>
</dbReference>
<dbReference type="InterPro" id="IPR011711">
    <property type="entry name" value="GntR_C"/>
</dbReference>
<accession>A0A640VS09</accession>
<keyword evidence="7" id="KW-1185">Reference proteome</keyword>
<sequence length="239" mass="26883">MTGDVDRQNLIGTPLTDPGPKPQSNAQRALQDLREMIFSGRLSAGSNHLESELAGMLGMSRTPVREAVLMLEGQGLLELKPRKGVRILPVSPDDMREIYDVLTELESLAAERAAQKGYGAAELSDLRLAIEEMDKALLTEDLEGWAAADDRFHSELVRLGQNHRIALIVNMMRDQVRRARATTLFMRPLPLKSNEAHRRVYQAIEQGDADIARAAHRAHRQQSREMLVDLLERHRLRAL</sequence>
<evidence type="ECO:0000256" key="3">
    <source>
        <dbReference type="ARBA" id="ARBA00023163"/>
    </source>
</evidence>
<feature type="region of interest" description="Disordered" evidence="4">
    <location>
        <begin position="1"/>
        <end position="25"/>
    </location>
</feature>
<dbReference type="Gene3D" id="1.20.120.530">
    <property type="entry name" value="GntR ligand-binding domain-like"/>
    <property type="match status" value="1"/>
</dbReference>
<keyword evidence="2" id="KW-0238">DNA-binding</keyword>
<reference evidence="6 7" key="1">
    <citation type="submission" date="2019-12" db="EMBL/GenBank/DDBJ databases">
        <title>Roseobacter cerasinus sp. nov., isolated from seawater around aquaculture.</title>
        <authorList>
            <person name="Muramatsu S."/>
            <person name="Takabe Y."/>
            <person name="Mori K."/>
            <person name="Takaichi S."/>
            <person name="Hanada S."/>
        </authorList>
    </citation>
    <scope>NUCLEOTIDE SEQUENCE [LARGE SCALE GENOMIC DNA]</scope>
    <source>
        <strain evidence="6 7">AI77</strain>
    </source>
</reference>
<keyword evidence="1" id="KW-0805">Transcription regulation</keyword>
<dbReference type="SUPFAM" id="SSF48008">
    <property type="entry name" value="GntR ligand-binding domain-like"/>
    <property type="match status" value="1"/>
</dbReference>
<evidence type="ECO:0000313" key="7">
    <source>
        <dbReference type="Proteomes" id="UP000436522"/>
    </source>
</evidence>
<dbReference type="SMART" id="SM00345">
    <property type="entry name" value="HTH_GNTR"/>
    <property type="match status" value="1"/>
</dbReference>
<evidence type="ECO:0000256" key="1">
    <source>
        <dbReference type="ARBA" id="ARBA00023015"/>
    </source>
</evidence>
<dbReference type="InterPro" id="IPR036390">
    <property type="entry name" value="WH_DNA-bd_sf"/>
</dbReference>
<name>A0A640VS09_9RHOB</name>
<dbReference type="PROSITE" id="PS50949">
    <property type="entry name" value="HTH_GNTR"/>
    <property type="match status" value="1"/>
</dbReference>
<dbReference type="InterPro" id="IPR008920">
    <property type="entry name" value="TF_FadR/GntR_C"/>
</dbReference>
<dbReference type="InterPro" id="IPR036388">
    <property type="entry name" value="WH-like_DNA-bd_sf"/>
</dbReference>
<evidence type="ECO:0000256" key="4">
    <source>
        <dbReference type="SAM" id="MobiDB-lite"/>
    </source>
</evidence>
<keyword evidence="3" id="KW-0804">Transcription</keyword>
<dbReference type="PANTHER" id="PTHR43537">
    <property type="entry name" value="TRANSCRIPTIONAL REGULATOR, GNTR FAMILY"/>
    <property type="match status" value="1"/>
</dbReference>
<dbReference type="SMART" id="SM00895">
    <property type="entry name" value="FCD"/>
    <property type="match status" value="1"/>
</dbReference>
<dbReference type="InterPro" id="IPR000524">
    <property type="entry name" value="Tscrpt_reg_HTH_GntR"/>
</dbReference>
<feature type="domain" description="HTH gntR-type" evidence="5">
    <location>
        <begin position="23"/>
        <end position="90"/>
    </location>
</feature>
<dbReference type="GO" id="GO:0003677">
    <property type="term" value="F:DNA binding"/>
    <property type="evidence" value="ECO:0007669"/>
    <property type="project" value="UniProtKB-KW"/>
</dbReference>
<protein>
    <submittedName>
        <fullName evidence="6">GntR family transcriptional regulator</fullName>
    </submittedName>
</protein>
<evidence type="ECO:0000259" key="5">
    <source>
        <dbReference type="PROSITE" id="PS50949"/>
    </source>
</evidence>
<dbReference type="Pfam" id="PF07729">
    <property type="entry name" value="FCD"/>
    <property type="match status" value="1"/>
</dbReference>
<evidence type="ECO:0000256" key="2">
    <source>
        <dbReference type="ARBA" id="ARBA00023125"/>
    </source>
</evidence>
<dbReference type="SUPFAM" id="SSF46785">
    <property type="entry name" value="Winged helix' DNA-binding domain"/>
    <property type="match status" value="1"/>
</dbReference>
<dbReference type="Proteomes" id="UP000436522">
    <property type="component" value="Unassembled WGS sequence"/>
</dbReference>
<dbReference type="AlphaFoldDB" id="A0A640VS09"/>
<dbReference type="Gene3D" id="1.10.10.10">
    <property type="entry name" value="Winged helix-like DNA-binding domain superfamily/Winged helix DNA-binding domain"/>
    <property type="match status" value="1"/>
</dbReference>
<dbReference type="GO" id="GO:0003700">
    <property type="term" value="F:DNA-binding transcription factor activity"/>
    <property type="evidence" value="ECO:0007669"/>
    <property type="project" value="InterPro"/>
</dbReference>